<evidence type="ECO:0000313" key="2">
    <source>
        <dbReference type="Proteomes" id="UP000789390"/>
    </source>
</evidence>
<gene>
    <name evidence="1" type="ORF">DGAL_LOCUS16091</name>
</gene>
<evidence type="ECO:0000313" key="1">
    <source>
        <dbReference type="EMBL" id="CAH0112376.1"/>
    </source>
</evidence>
<dbReference type="Proteomes" id="UP000789390">
    <property type="component" value="Unassembled WGS sequence"/>
</dbReference>
<keyword evidence="2" id="KW-1185">Reference proteome</keyword>
<accession>A0A8J2S0I9</accession>
<protein>
    <submittedName>
        <fullName evidence="1">Uncharacterized protein</fullName>
    </submittedName>
</protein>
<organism evidence="1 2">
    <name type="scientific">Daphnia galeata</name>
    <dbReference type="NCBI Taxonomy" id="27404"/>
    <lineage>
        <taxon>Eukaryota</taxon>
        <taxon>Metazoa</taxon>
        <taxon>Ecdysozoa</taxon>
        <taxon>Arthropoda</taxon>
        <taxon>Crustacea</taxon>
        <taxon>Branchiopoda</taxon>
        <taxon>Diplostraca</taxon>
        <taxon>Cladocera</taxon>
        <taxon>Anomopoda</taxon>
        <taxon>Daphniidae</taxon>
        <taxon>Daphnia</taxon>
    </lineage>
</organism>
<proteinExistence type="predicted"/>
<dbReference type="SUPFAM" id="SSF52047">
    <property type="entry name" value="RNI-like"/>
    <property type="match status" value="1"/>
</dbReference>
<comment type="caution">
    <text evidence="1">The sequence shown here is derived from an EMBL/GenBank/DDBJ whole genome shotgun (WGS) entry which is preliminary data.</text>
</comment>
<dbReference type="OrthoDB" id="6338710at2759"/>
<reference evidence="1" key="1">
    <citation type="submission" date="2021-11" db="EMBL/GenBank/DDBJ databases">
        <authorList>
            <person name="Schell T."/>
        </authorList>
    </citation>
    <scope>NUCLEOTIDE SEQUENCE</scope>
    <source>
        <strain evidence="1">M5</strain>
    </source>
</reference>
<name>A0A8J2S0I9_9CRUS</name>
<dbReference type="AlphaFoldDB" id="A0A8J2S0I9"/>
<dbReference type="InterPro" id="IPR032675">
    <property type="entry name" value="LRR_dom_sf"/>
</dbReference>
<sequence length="504" mass="58972">MLNFKQPLTLVTCASNCLIESVQFWNSCQFDAQSLTSLQEYILLIPNNLFDQWAEKLLLSLSRSQRKCDAHFLVFSSALTRLNIDDFPNLPVNVNVLCEYFRFATNLKYFHCHYATFFWSPSDILIFQNSITNFKNLQKLTLCNLDLTESPLFLEVVGKQISNLKELDISYGKIPSHSYKKVCENFLHLEVLRIKQHSEEFRTITHRHVMQLLTSLLRLKVFDDDTTVWSCILPAFTQLSKEMYSDLVASIQHLTIYQCSEVNVKFTKKVLSVCLDSRIFKESSHKKIADVNTWLFNNFPELQLIDLRLENVRFSVIERFFQTKHVGWRIHSIFLSKIPLNLINFEIIGKHAPNLKRFEVINQLTLNAMSDDRYIAPENNERLIEPFFGHLVHLSFTGAWEENIMCLLLNNCFLLQELILKPTTISGTFLKHNPLRYLRRLIFDTSHLIWNSSDQETDFLRRVLQSTSSLREIGLKSRPSKEWDCLLQQLKITNCDLQVLRSTI</sequence>
<dbReference type="EMBL" id="CAKKLH010000325">
    <property type="protein sequence ID" value="CAH0112376.1"/>
    <property type="molecule type" value="Genomic_DNA"/>
</dbReference>
<dbReference type="Gene3D" id="3.80.10.10">
    <property type="entry name" value="Ribonuclease Inhibitor"/>
    <property type="match status" value="1"/>
</dbReference>